<dbReference type="Proteomes" id="UP000594262">
    <property type="component" value="Unplaced"/>
</dbReference>
<dbReference type="EnsemblMetazoa" id="CLYHEMT009197.1">
    <property type="protein sequence ID" value="CLYHEMP009197.1"/>
    <property type="gene ID" value="CLYHEMG009197"/>
</dbReference>
<evidence type="ECO:0000313" key="1">
    <source>
        <dbReference type="EnsemblMetazoa" id="CLYHEMP009197.1"/>
    </source>
</evidence>
<proteinExistence type="predicted"/>
<organism evidence="1 2">
    <name type="scientific">Clytia hemisphaerica</name>
    <dbReference type="NCBI Taxonomy" id="252671"/>
    <lineage>
        <taxon>Eukaryota</taxon>
        <taxon>Metazoa</taxon>
        <taxon>Cnidaria</taxon>
        <taxon>Hydrozoa</taxon>
        <taxon>Hydroidolina</taxon>
        <taxon>Leptothecata</taxon>
        <taxon>Obeliida</taxon>
        <taxon>Clytiidae</taxon>
        <taxon>Clytia</taxon>
    </lineage>
</organism>
<dbReference type="SUPFAM" id="SSF49899">
    <property type="entry name" value="Concanavalin A-like lectins/glucanases"/>
    <property type="match status" value="1"/>
</dbReference>
<name>A0A7M5V841_9CNID</name>
<protein>
    <submittedName>
        <fullName evidence="1">Uncharacterized protein</fullName>
    </submittedName>
</protein>
<evidence type="ECO:0000313" key="2">
    <source>
        <dbReference type="Proteomes" id="UP000594262"/>
    </source>
</evidence>
<sequence>MEKDWKNSTILYCIILMYQSKCCFSLRCESNIPPNVHGVHPSMLVDSEMKVTQNNLIHTIPRISTEWSLSLTIRIEKSRLGYWKSIIHFSTGENYSRLPAIFLSPSTDTLHICYDINGNVNHCHDPPIKIGKSHHVTVHQRYISNGYYKYFIIFDGLEVHSVIKKQAQQFYNVQVFTGDPWYAADDYISNVEFTNYL</sequence>
<reference evidence="1" key="1">
    <citation type="submission" date="2021-01" db="UniProtKB">
        <authorList>
            <consortium name="EnsemblMetazoa"/>
        </authorList>
    </citation>
    <scope>IDENTIFICATION</scope>
</reference>
<dbReference type="AlphaFoldDB" id="A0A7M5V841"/>
<dbReference type="InterPro" id="IPR013320">
    <property type="entry name" value="ConA-like_dom_sf"/>
</dbReference>
<dbReference type="OrthoDB" id="10628223at2759"/>
<keyword evidence="2" id="KW-1185">Reference proteome</keyword>
<accession>A0A7M5V841</accession>